<proteinExistence type="predicted"/>
<evidence type="ECO:0000313" key="2">
    <source>
        <dbReference type="EMBL" id="KAG2381340.1"/>
    </source>
</evidence>
<gene>
    <name evidence="2" type="ORF">C9374_006329</name>
</gene>
<feature type="compositionally biased region" description="Acidic residues" evidence="1">
    <location>
        <begin position="96"/>
        <end position="129"/>
    </location>
</feature>
<protein>
    <submittedName>
        <fullName evidence="2">Uncharacterized protein</fullName>
    </submittedName>
</protein>
<feature type="region of interest" description="Disordered" evidence="1">
    <location>
        <begin position="89"/>
        <end position="129"/>
    </location>
</feature>
<reference evidence="2 3" key="1">
    <citation type="journal article" date="2018" name="BMC Genomics">
        <title>The genome of Naegleria lovaniensis, the basis for a comparative approach to unravel pathogenicity factors of the human pathogenic amoeba N. fowleri.</title>
        <authorList>
            <person name="Liechti N."/>
            <person name="Schurch N."/>
            <person name="Bruggmann R."/>
            <person name="Wittwer M."/>
        </authorList>
    </citation>
    <scope>NUCLEOTIDE SEQUENCE [LARGE SCALE GENOMIC DNA]</scope>
    <source>
        <strain evidence="2 3">ATCC 30569</strain>
    </source>
</reference>
<comment type="caution">
    <text evidence="2">The sequence shown here is derived from an EMBL/GenBank/DDBJ whole genome shotgun (WGS) entry which is preliminary data.</text>
</comment>
<dbReference type="Proteomes" id="UP000816034">
    <property type="component" value="Unassembled WGS sequence"/>
</dbReference>
<keyword evidence="3" id="KW-1185">Reference proteome</keyword>
<evidence type="ECO:0000313" key="3">
    <source>
        <dbReference type="Proteomes" id="UP000816034"/>
    </source>
</evidence>
<organism evidence="2 3">
    <name type="scientific">Naegleria lovaniensis</name>
    <name type="common">Amoeba</name>
    <dbReference type="NCBI Taxonomy" id="51637"/>
    <lineage>
        <taxon>Eukaryota</taxon>
        <taxon>Discoba</taxon>
        <taxon>Heterolobosea</taxon>
        <taxon>Tetramitia</taxon>
        <taxon>Eutetramitia</taxon>
        <taxon>Vahlkampfiidae</taxon>
        <taxon>Naegleria</taxon>
    </lineage>
</organism>
<dbReference type="RefSeq" id="XP_044547020.1">
    <property type="nucleotide sequence ID" value="XM_044696177.1"/>
</dbReference>
<sequence length="129" mass="14711">MDEINATLPKPKDLGKQHKKHRTVSNEHDRRRPHRFVPNQKKQGGGKFNYGKPGDETMVYVNTEDGVLNKELIEHDASVLEHLHGASTVVVASRTEEEEEGGEEGEGYEEGEYDEGEWEEGEDYEETEE</sequence>
<dbReference type="AlphaFoldDB" id="A0AA88GJL9"/>
<dbReference type="EMBL" id="PYSW02000027">
    <property type="protein sequence ID" value="KAG2381340.1"/>
    <property type="molecule type" value="Genomic_DNA"/>
</dbReference>
<name>A0AA88GJL9_NAELO</name>
<evidence type="ECO:0000256" key="1">
    <source>
        <dbReference type="SAM" id="MobiDB-lite"/>
    </source>
</evidence>
<accession>A0AA88GJL9</accession>
<feature type="region of interest" description="Disordered" evidence="1">
    <location>
        <begin position="1"/>
        <end position="54"/>
    </location>
</feature>
<dbReference type="GeneID" id="68098783"/>